<evidence type="ECO:0000256" key="3">
    <source>
        <dbReference type="ARBA" id="ARBA00022989"/>
    </source>
</evidence>
<evidence type="ECO:0000256" key="4">
    <source>
        <dbReference type="ARBA" id="ARBA00023136"/>
    </source>
</evidence>
<keyword evidence="3 5" id="KW-1133">Transmembrane helix</keyword>
<proteinExistence type="inferred from homology"/>
<reference evidence="6 7" key="1">
    <citation type="submission" date="2020-08" db="EMBL/GenBank/DDBJ databases">
        <title>Plant Genome Project.</title>
        <authorList>
            <person name="Zhang R.-G."/>
        </authorList>
    </citation>
    <scope>NUCLEOTIDE SEQUENCE [LARGE SCALE GENOMIC DNA]</scope>
    <source>
        <tissue evidence="6">Rhizome</tissue>
    </source>
</reference>
<dbReference type="EMBL" id="JACMSC010000013">
    <property type="protein sequence ID" value="KAG6492354.1"/>
    <property type="molecule type" value="Genomic_DNA"/>
</dbReference>
<dbReference type="PANTHER" id="PTHR23291">
    <property type="entry name" value="BAX INHIBITOR-RELATED"/>
    <property type="match status" value="1"/>
</dbReference>
<evidence type="ECO:0000313" key="6">
    <source>
        <dbReference type="EMBL" id="KAG6492354.1"/>
    </source>
</evidence>
<comment type="similarity">
    <text evidence="5">Belongs to the BI1 family.</text>
</comment>
<dbReference type="AlphaFoldDB" id="A0A8J5FRA8"/>
<dbReference type="Proteomes" id="UP000734854">
    <property type="component" value="Unassembled WGS sequence"/>
</dbReference>
<keyword evidence="4 5" id="KW-0472">Membrane</keyword>
<dbReference type="GO" id="GO:0016020">
    <property type="term" value="C:membrane"/>
    <property type="evidence" value="ECO:0007669"/>
    <property type="project" value="UniProtKB-SubCell"/>
</dbReference>
<evidence type="ECO:0000256" key="2">
    <source>
        <dbReference type="ARBA" id="ARBA00022692"/>
    </source>
</evidence>
<evidence type="ECO:0000313" key="7">
    <source>
        <dbReference type="Proteomes" id="UP000734854"/>
    </source>
</evidence>
<accession>A0A8J5FRA8</accession>
<comment type="caution">
    <text evidence="6">The sequence shown here is derived from an EMBL/GenBank/DDBJ whole genome shotgun (WGS) entry which is preliminary data.</text>
</comment>
<keyword evidence="7" id="KW-1185">Reference proteome</keyword>
<protein>
    <recommendedName>
        <fullName evidence="8">BI1-like protein</fullName>
    </recommendedName>
</protein>
<feature type="transmembrane region" description="Helical" evidence="5">
    <location>
        <begin position="56"/>
        <end position="77"/>
    </location>
</feature>
<feature type="transmembrane region" description="Helical" evidence="5">
    <location>
        <begin position="83"/>
        <end position="106"/>
    </location>
</feature>
<gene>
    <name evidence="6" type="ORF">ZIOFF_047311</name>
</gene>
<dbReference type="Pfam" id="PF01027">
    <property type="entry name" value="Bax1-I"/>
    <property type="match status" value="1"/>
</dbReference>
<organism evidence="6 7">
    <name type="scientific">Zingiber officinale</name>
    <name type="common">Ginger</name>
    <name type="synonym">Amomum zingiber</name>
    <dbReference type="NCBI Taxonomy" id="94328"/>
    <lineage>
        <taxon>Eukaryota</taxon>
        <taxon>Viridiplantae</taxon>
        <taxon>Streptophyta</taxon>
        <taxon>Embryophyta</taxon>
        <taxon>Tracheophyta</taxon>
        <taxon>Spermatophyta</taxon>
        <taxon>Magnoliopsida</taxon>
        <taxon>Liliopsida</taxon>
        <taxon>Zingiberales</taxon>
        <taxon>Zingiberaceae</taxon>
        <taxon>Zingiber</taxon>
    </lineage>
</organism>
<name>A0A8J5FRA8_ZINOF</name>
<evidence type="ECO:0008006" key="8">
    <source>
        <dbReference type="Google" id="ProtNLM"/>
    </source>
</evidence>
<feature type="transmembrane region" description="Helical" evidence="5">
    <location>
        <begin position="118"/>
        <end position="136"/>
    </location>
</feature>
<sequence length="201" mass="22722">MSELNPTLGICEEMRPQYEKGADLEVGRLRTLSSNMTKSPELRYVFIKKIYQERHFNFLLLGLFTVSTSFAVGMTRASTNGKVILEAAILTAVVVLSLTLYTFWAARRGHDLNFLGPFLFAALWVVLVFALIQILFPLGKLSTMIYGGPAAMVFSDYIVYETNNLIKLYSYDLYIWAAISLYLDILNLFLSLLTLFRAADS</sequence>
<evidence type="ECO:0000256" key="1">
    <source>
        <dbReference type="ARBA" id="ARBA00004141"/>
    </source>
</evidence>
<keyword evidence="2 5" id="KW-0812">Transmembrane</keyword>
<dbReference type="PANTHER" id="PTHR23291:SF108">
    <property type="entry name" value="OS03G0795800 PROTEIN"/>
    <property type="match status" value="1"/>
</dbReference>
<dbReference type="InterPro" id="IPR006214">
    <property type="entry name" value="Bax_inhibitor_1-related"/>
</dbReference>
<comment type="subcellular location">
    <subcellularLocation>
        <location evidence="1">Membrane</location>
        <topology evidence="1">Multi-pass membrane protein</topology>
    </subcellularLocation>
</comment>
<evidence type="ECO:0000256" key="5">
    <source>
        <dbReference type="RuleBase" id="RU004379"/>
    </source>
</evidence>
<comment type="caution">
    <text evidence="5">Lacks conserved residue(s) required for the propagation of feature annotation.</text>
</comment>
<feature type="transmembrane region" description="Helical" evidence="5">
    <location>
        <begin position="173"/>
        <end position="196"/>
    </location>
</feature>